<reference evidence="1 2" key="2">
    <citation type="submission" date="2013-11" db="EMBL/GenBank/DDBJ databases">
        <title>The Genome Sequence of Phytophthora parasitica INRA-310.</title>
        <authorList>
            <consortium name="The Broad Institute Genomics Platform"/>
            <person name="Russ C."/>
            <person name="Tyler B."/>
            <person name="Panabieres F."/>
            <person name="Shan W."/>
            <person name="Tripathy S."/>
            <person name="Grunwald N."/>
            <person name="Machado M."/>
            <person name="Johnson C.S."/>
            <person name="Arredondo F."/>
            <person name="Hong C."/>
            <person name="Coffey M."/>
            <person name="Young S.K."/>
            <person name="Zeng Q."/>
            <person name="Gargeya S."/>
            <person name="Fitzgerald M."/>
            <person name="Abouelleil A."/>
            <person name="Alvarado L."/>
            <person name="Chapman S.B."/>
            <person name="Gainer-Dewar J."/>
            <person name="Goldberg J."/>
            <person name="Griggs A."/>
            <person name="Gujja S."/>
            <person name="Hansen M."/>
            <person name="Howarth C."/>
            <person name="Imamovic A."/>
            <person name="Ireland A."/>
            <person name="Larimer J."/>
            <person name="McCowan C."/>
            <person name="Murphy C."/>
            <person name="Pearson M."/>
            <person name="Poon T.W."/>
            <person name="Priest M."/>
            <person name="Roberts A."/>
            <person name="Saif S."/>
            <person name="Shea T."/>
            <person name="Sykes S."/>
            <person name="Wortman J."/>
            <person name="Nusbaum C."/>
            <person name="Birren B."/>
        </authorList>
    </citation>
    <scope>NUCLEOTIDE SEQUENCE [LARGE SCALE GENOMIC DNA]</scope>
    <source>
        <strain evidence="1 2">INRA-310</strain>
    </source>
</reference>
<reference evidence="2" key="1">
    <citation type="submission" date="2011-12" db="EMBL/GenBank/DDBJ databases">
        <authorList>
            <consortium name="The Broad Institute Genome Sequencing Platform"/>
            <person name="Russ C."/>
            <person name="Tyler B."/>
            <person name="Panabieres F."/>
            <person name="Shan W."/>
            <person name="Tripathy S."/>
            <person name="Grunwald N."/>
            <person name="Machado M."/>
            <person name="Young S.K."/>
            <person name="Zeng Q."/>
            <person name="Gargeya S."/>
            <person name="Fitzgerald M."/>
            <person name="Haas B."/>
            <person name="Abouelleil A."/>
            <person name="Alvarado L."/>
            <person name="Arachchi H.M."/>
            <person name="Berlin A."/>
            <person name="Chapman S.B."/>
            <person name="Gearin G."/>
            <person name="Goldberg J."/>
            <person name="Griggs A."/>
            <person name="Gujja S."/>
            <person name="Hansen M."/>
            <person name="Heiman D."/>
            <person name="Howarth C."/>
            <person name="Larimer J."/>
            <person name="Lui A."/>
            <person name="MacDonald P.J.P."/>
            <person name="McCowen C."/>
            <person name="Montmayeur A."/>
            <person name="Murphy C."/>
            <person name="Neiman D."/>
            <person name="Pearson M."/>
            <person name="Priest M."/>
            <person name="Roberts A."/>
            <person name="Saif S."/>
            <person name="Shea T."/>
            <person name="Sisk P."/>
            <person name="Stolte C."/>
            <person name="Sykes S."/>
            <person name="Wortman J."/>
            <person name="Nusbaum C."/>
            <person name="Birren B."/>
        </authorList>
    </citation>
    <scope>NUCLEOTIDE SEQUENCE [LARGE SCALE GENOMIC DNA]</scope>
    <source>
        <strain evidence="2">INRA-310</strain>
    </source>
</reference>
<evidence type="ECO:0000313" key="1">
    <source>
        <dbReference type="EMBL" id="ETN05882.1"/>
    </source>
</evidence>
<proteinExistence type="predicted"/>
<accession>W2PYC6</accession>
<dbReference type="EMBL" id="KI669598">
    <property type="protein sequence ID" value="ETN05882.1"/>
    <property type="molecule type" value="Genomic_DNA"/>
</dbReference>
<dbReference type="GeneID" id="20192056"/>
<dbReference type="RefSeq" id="XP_008908946.1">
    <property type="nucleotide sequence ID" value="XM_008910698.1"/>
</dbReference>
<dbReference type="VEuPathDB" id="FungiDB:PPTG_23457"/>
<dbReference type="AlphaFoldDB" id="W2PYC6"/>
<evidence type="ECO:0000313" key="2">
    <source>
        <dbReference type="Proteomes" id="UP000018817"/>
    </source>
</evidence>
<protein>
    <submittedName>
        <fullName evidence="1">Uncharacterized protein</fullName>
    </submittedName>
</protein>
<sequence length="149" mass="16215">MPSATVSSCVQFLGTNAAMGSAVSPVEFMDNRKREESNGPAKMSAAISSIQVASCENELAELLPGDAENERGTRSWPLIGILFFMLVPRRRLPVFLILSTARLDSKTHGNCVSFEQTKQDSVDRVFLMTAGCNKSSSISTKSFEWCATD</sequence>
<name>W2PYC6_PHYN3</name>
<gene>
    <name evidence="1" type="ORF">PPTG_23457</name>
</gene>
<dbReference type="Proteomes" id="UP000018817">
    <property type="component" value="Unassembled WGS sequence"/>
</dbReference>
<organism evidence="1 2">
    <name type="scientific">Phytophthora nicotianae (strain INRA-310)</name>
    <name type="common">Phytophthora parasitica</name>
    <dbReference type="NCBI Taxonomy" id="761204"/>
    <lineage>
        <taxon>Eukaryota</taxon>
        <taxon>Sar</taxon>
        <taxon>Stramenopiles</taxon>
        <taxon>Oomycota</taxon>
        <taxon>Peronosporomycetes</taxon>
        <taxon>Peronosporales</taxon>
        <taxon>Peronosporaceae</taxon>
        <taxon>Phytophthora</taxon>
    </lineage>
</organism>